<comment type="similarity">
    <text evidence="1">Belongs to the DinB family.</text>
</comment>
<evidence type="ECO:0000256" key="1">
    <source>
        <dbReference type="ARBA" id="ARBA00008635"/>
    </source>
</evidence>
<reference evidence="4 5" key="1">
    <citation type="submission" date="2019-03" db="EMBL/GenBank/DDBJ databases">
        <title>Flavobacterium AR-3-4 sp. nov. isolated from arctic soil.</title>
        <authorList>
            <person name="Chaudhary D.K."/>
        </authorList>
    </citation>
    <scope>NUCLEOTIDE SEQUENCE [LARGE SCALE GENOMIC DNA]</scope>
    <source>
        <strain evidence="4 5">AR-3-4</strain>
    </source>
</reference>
<accession>A0A4R5CGF9</accession>
<organism evidence="4 5">
    <name type="scientific">Flavobacterium cellulosilyticum</name>
    <dbReference type="NCBI Taxonomy" id="2541731"/>
    <lineage>
        <taxon>Bacteria</taxon>
        <taxon>Pseudomonadati</taxon>
        <taxon>Bacteroidota</taxon>
        <taxon>Flavobacteriia</taxon>
        <taxon>Flavobacteriales</taxon>
        <taxon>Flavobacteriaceae</taxon>
        <taxon>Flavobacterium</taxon>
    </lineage>
</organism>
<dbReference type="EMBL" id="SMFK01000002">
    <property type="protein sequence ID" value="TDD98765.1"/>
    <property type="molecule type" value="Genomic_DNA"/>
</dbReference>
<gene>
    <name evidence="4" type="ORF">E0F76_06465</name>
</gene>
<keyword evidence="2 3" id="KW-0479">Metal-binding</keyword>
<feature type="binding site" evidence="3">
    <location>
        <position position="54"/>
    </location>
    <ligand>
        <name>a divalent metal cation</name>
        <dbReference type="ChEBI" id="CHEBI:60240"/>
    </ligand>
</feature>
<feature type="binding site" evidence="3">
    <location>
        <position position="133"/>
    </location>
    <ligand>
        <name>a divalent metal cation</name>
        <dbReference type="ChEBI" id="CHEBI:60240"/>
    </ligand>
</feature>
<proteinExistence type="inferred from homology"/>
<dbReference type="Proteomes" id="UP000295479">
    <property type="component" value="Unassembled WGS sequence"/>
</dbReference>
<comment type="caution">
    <text evidence="4">The sequence shown here is derived from an EMBL/GenBank/DDBJ whole genome shotgun (WGS) entry which is preliminary data.</text>
</comment>
<evidence type="ECO:0000313" key="4">
    <source>
        <dbReference type="EMBL" id="TDD98765.1"/>
    </source>
</evidence>
<dbReference type="Pfam" id="PF05163">
    <property type="entry name" value="DinB"/>
    <property type="match status" value="1"/>
</dbReference>
<protein>
    <submittedName>
        <fullName evidence="4">DinB family protein</fullName>
    </submittedName>
</protein>
<sequence>MEYRPGAIGAMTDEYEKALLELKTVLQTISNDRFLVKDDSKETDFKSIRNITLHIVNSGYVYSNYIRKSFGKKIKLNEIEINSVEEALYHLDKMFQYKIDTFENKWLLSDEEMMKTRIHTSWTKYDLEAIIEHSIVHILRHRLQIQKEITKINLA</sequence>
<dbReference type="InterPro" id="IPR034660">
    <property type="entry name" value="DinB/YfiT-like"/>
</dbReference>
<feature type="binding site" evidence="3">
    <location>
        <position position="137"/>
    </location>
    <ligand>
        <name>a divalent metal cation</name>
        <dbReference type="ChEBI" id="CHEBI:60240"/>
    </ligand>
</feature>
<dbReference type="GO" id="GO:0046872">
    <property type="term" value="F:metal ion binding"/>
    <property type="evidence" value="ECO:0007669"/>
    <property type="project" value="UniProtKB-KW"/>
</dbReference>
<dbReference type="Gene3D" id="1.20.120.450">
    <property type="entry name" value="dinb family like domain"/>
    <property type="match status" value="1"/>
</dbReference>
<dbReference type="RefSeq" id="WP_132003031.1">
    <property type="nucleotide sequence ID" value="NZ_SMFK01000002.1"/>
</dbReference>
<dbReference type="OrthoDB" id="982141at2"/>
<evidence type="ECO:0000256" key="3">
    <source>
        <dbReference type="PIRSR" id="PIRSR607837-1"/>
    </source>
</evidence>
<dbReference type="AlphaFoldDB" id="A0A4R5CGF9"/>
<name>A0A4R5CGF9_9FLAO</name>
<dbReference type="InterPro" id="IPR007837">
    <property type="entry name" value="DinB"/>
</dbReference>
<evidence type="ECO:0000313" key="5">
    <source>
        <dbReference type="Proteomes" id="UP000295479"/>
    </source>
</evidence>
<dbReference type="SUPFAM" id="SSF109854">
    <property type="entry name" value="DinB/YfiT-like putative metalloenzymes"/>
    <property type="match status" value="1"/>
</dbReference>
<evidence type="ECO:0000256" key="2">
    <source>
        <dbReference type="ARBA" id="ARBA00022723"/>
    </source>
</evidence>
<keyword evidence="5" id="KW-1185">Reference proteome</keyword>